<protein>
    <submittedName>
        <fullName evidence="2">Metal-dependent hydrolase</fullName>
    </submittedName>
</protein>
<dbReference type="GeneID" id="64820195"/>
<feature type="transmembrane region" description="Helical" evidence="1">
    <location>
        <begin position="6"/>
        <end position="23"/>
    </location>
</feature>
<feature type="transmembrane region" description="Helical" evidence="1">
    <location>
        <begin position="56"/>
        <end position="79"/>
    </location>
</feature>
<dbReference type="GO" id="GO:0016787">
    <property type="term" value="F:hydrolase activity"/>
    <property type="evidence" value="ECO:0007669"/>
    <property type="project" value="UniProtKB-KW"/>
</dbReference>
<feature type="transmembrane region" description="Helical" evidence="1">
    <location>
        <begin position="100"/>
        <end position="125"/>
    </location>
</feature>
<proteinExistence type="predicted"/>
<feature type="transmembrane region" description="Helical" evidence="1">
    <location>
        <begin position="137"/>
        <end position="159"/>
    </location>
</feature>
<name>A0A8T8K3Y4_9EURY</name>
<dbReference type="EMBL" id="CP058560">
    <property type="protein sequence ID" value="QUH23256.1"/>
    <property type="molecule type" value="Genomic_DNA"/>
</dbReference>
<dbReference type="OrthoDB" id="118042at2157"/>
<evidence type="ECO:0000313" key="3">
    <source>
        <dbReference type="Proteomes" id="UP000681041"/>
    </source>
</evidence>
<keyword evidence="1" id="KW-1133">Transmembrane helix</keyword>
<reference evidence="2" key="1">
    <citation type="submission" date="2020-07" db="EMBL/GenBank/DDBJ databases">
        <title>Methanobacterium. sp. MethCan genome.</title>
        <authorList>
            <person name="Postec A."/>
            <person name="Quemeneur M."/>
        </authorList>
    </citation>
    <scope>NUCLEOTIDE SEQUENCE</scope>
    <source>
        <strain evidence="2">MethCAN</strain>
    </source>
</reference>
<evidence type="ECO:0000256" key="1">
    <source>
        <dbReference type="SAM" id="Phobius"/>
    </source>
</evidence>
<dbReference type="Proteomes" id="UP000681041">
    <property type="component" value="Chromosome"/>
</dbReference>
<gene>
    <name evidence="2" type="ORF">HYG87_05480</name>
</gene>
<keyword evidence="1" id="KW-0812">Transmembrane</keyword>
<dbReference type="RefSeq" id="WP_211532212.1">
    <property type="nucleotide sequence ID" value="NZ_CP058560.1"/>
</dbReference>
<keyword evidence="2" id="KW-0378">Hydrolase</keyword>
<dbReference type="Pfam" id="PF04307">
    <property type="entry name" value="YdjM"/>
    <property type="match status" value="1"/>
</dbReference>
<keyword evidence="3" id="KW-1185">Reference proteome</keyword>
<feature type="transmembrane region" description="Helical" evidence="1">
    <location>
        <begin position="30"/>
        <end position="50"/>
    </location>
</feature>
<dbReference type="KEGG" id="meme:HYG87_05480"/>
<dbReference type="InterPro" id="IPR007404">
    <property type="entry name" value="YdjM-like"/>
</dbReference>
<feature type="transmembrane region" description="Helical" evidence="1">
    <location>
        <begin position="166"/>
        <end position="184"/>
    </location>
</feature>
<accession>A0A8T8K3Y4</accession>
<evidence type="ECO:0000313" key="2">
    <source>
        <dbReference type="EMBL" id="QUH23256.1"/>
    </source>
</evidence>
<organism evidence="2 3">
    <name type="scientific">Methanobacterium alkalithermotolerans</name>
    <dbReference type="NCBI Taxonomy" id="2731220"/>
    <lineage>
        <taxon>Archaea</taxon>
        <taxon>Methanobacteriati</taxon>
        <taxon>Methanobacteriota</taxon>
        <taxon>Methanomada group</taxon>
        <taxon>Methanobacteria</taxon>
        <taxon>Methanobacteriales</taxon>
        <taxon>Methanobacteriaceae</taxon>
        <taxon>Methanobacterium</taxon>
    </lineage>
</organism>
<keyword evidence="1" id="KW-0472">Membrane</keyword>
<sequence length="315" mass="36140">MDLFTHFIVPFILLFFLKSRYKLEGAFGGISVDFDFFIIFVGILFPQLFVFTHRGITHSFVFGFVSAVIFLFIITRVPVQKTIGRMIKRDLNLTFTYKTILIAYFGVLIHLLLDFLTTGGIPLFYPFSLTRFSGELYYYTDAIATLAALVVLGCLYFKIDPRYKKGAMILFMVLLISMGGIRAGEKNNALNSFESEIEGNFAYIAAYPTSDMFTWNVVLRSSDNQRYALYEYQGRRGEKIFQGNYSALTIKNGTYTSAITAIKKADELSVVENFKWRSFYTCIEASYENGQWKLTYFDIVGSYATRNNLTVYIKN</sequence>
<dbReference type="AlphaFoldDB" id="A0A8T8K3Y4"/>